<protein>
    <recommendedName>
        <fullName evidence="4">Lectin</fullName>
    </recommendedName>
</protein>
<evidence type="ECO:0000313" key="3">
    <source>
        <dbReference type="Proteomes" id="UP000297564"/>
    </source>
</evidence>
<dbReference type="SUPFAM" id="SSF56436">
    <property type="entry name" value="C-type lectin-like"/>
    <property type="match status" value="1"/>
</dbReference>
<dbReference type="EMBL" id="SMLL01000003">
    <property type="protein sequence ID" value="TFZ01282.1"/>
    <property type="molecule type" value="Genomic_DNA"/>
</dbReference>
<name>A0A4Z0BRA0_9BURK</name>
<dbReference type="Proteomes" id="UP000297564">
    <property type="component" value="Unassembled WGS sequence"/>
</dbReference>
<dbReference type="PROSITE" id="PS51257">
    <property type="entry name" value="PROKAR_LIPOPROTEIN"/>
    <property type="match status" value="1"/>
</dbReference>
<dbReference type="InterPro" id="IPR016186">
    <property type="entry name" value="C-type_lectin-like/link_sf"/>
</dbReference>
<dbReference type="InterPro" id="IPR016187">
    <property type="entry name" value="CTDL_fold"/>
</dbReference>
<accession>A0A4Z0BRA0</accession>
<evidence type="ECO:0000256" key="1">
    <source>
        <dbReference type="SAM" id="SignalP"/>
    </source>
</evidence>
<organism evidence="2 3">
    <name type="scientific">Ramlibacter rhizophilus</name>
    <dbReference type="NCBI Taxonomy" id="1781167"/>
    <lineage>
        <taxon>Bacteria</taxon>
        <taxon>Pseudomonadati</taxon>
        <taxon>Pseudomonadota</taxon>
        <taxon>Betaproteobacteria</taxon>
        <taxon>Burkholderiales</taxon>
        <taxon>Comamonadaceae</taxon>
        <taxon>Ramlibacter</taxon>
    </lineage>
</organism>
<evidence type="ECO:0008006" key="4">
    <source>
        <dbReference type="Google" id="ProtNLM"/>
    </source>
</evidence>
<keyword evidence="1" id="KW-0732">Signal</keyword>
<comment type="caution">
    <text evidence="2">The sequence shown here is derived from an EMBL/GenBank/DDBJ whole genome shotgun (WGS) entry which is preliminary data.</text>
</comment>
<reference evidence="2 3" key="1">
    <citation type="submission" date="2019-03" db="EMBL/GenBank/DDBJ databases">
        <title>Ramlibacter rhizophilus CCTCC AB2015357, whole genome shotgun sequence.</title>
        <authorList>
            <person name="Zhang X."/>
            <person name="Feng G."/>
            <person name="Zhu H."/>
        </authorList>
    </citation>
    <scope>NUCLEOTIDE SEQUENCE [LARGE SCALE GENOMIC DNA]</scope>
    <source>
        <strain evidence="2 3">CCTCC AB2015357</strain>
    </source>
</reference>
<keyword evidence="3" id="KW-1185">Reference proteome</keyword>
<evidence type="ECO:0000313" key="2">
    <source>
        <dbReference type="EMBL" id="TFZ01282.1"/>
    </source>
</evidence>
<sequence>MTRVPVLAALAGLALLGACSHPMHGQGQGPGPMAQQVPASGPMGFFITSAGSGRGADLGGLSGADAHCQRLATAAGAGARTWRAYLSTPPTFPSAANPQGIAAVNARDRIGSGPWHNARGALIARDVAHLHSGNNISKETALDERGNLVRGRGDQPNEHDILTGSRADGTAFAPQTDTTCKAWTHSGADGSAIVGHHDRAGPMPENWAKSWNFSHQSAGCNQEALVRTGGSGRFYCFASN</sequence>
<dbReference type="AlphaFoldDB" id="A0A4Z0BRA0"/>
<proteinExistence type="predicted"/>
<feature type="chain" id="PRO_5021453206" description="Lectin" evidence="1">
    <location>
        <begin position="26"/>
        <end position="240"/>
    </location>
</feature>
<dbReference type="Gene3D" id="3.10.100.10">
    <property type="entry name" value="Mannose-Binding Protein A, subunit A"/>
    <property type="match status" value="1"/>
</dbReference>
<dbReference type="OrthoDB" id="5510573at2"/>
<gene>
    <name evidence="2" type="ORF">EZ242_07825</name>
</gene>
<feature type="signal peptide" evidence="1">
    <location>
        <begin position="1"/>
        <end position="25"/>
    </location>
</feature>
<dbReference type="RefSeq" id="WP_135284580.1">
    <property type="nucleotide sequence ID" value="NZ_SMLL01000003.1"/>
</dbReference>